<accession>A0A1H2LLE8</accession>
<dbReference type="GO" id="GO:0003700">
    <property type="term" value="F:DNA-binding transcription factor activity"/>
    <property type="evidence" value="ECO:0007669"/>
    <property type="project" value="TreeGrafter"/>
</dbReference>
<dbReference type="Proteomes" id="UP000182977">
    <property type="component" value="Chromosome I"/>
</dbReference>
<organism evidence="7 8">
    <name type="scientific">Jiangella alkaliphila</name>
    <dbReference type="NCBI Taxonomy" id="419479"/>
    <lineage>
        <taxon>Bacteria</taxon>
        <taxon>Bacillati</taxon>
        <taxon>Actinomycetota</taxon>
        <taxon>Actinomycetes</taxon>
        <taxon>Jiangellales</taxon>
        <taxon>Jiangellaceae</taxon>
        <taxon>Jiangella</taxon>
    </lineage>
</organism>
<dbReference type="PROSITE" id="PS50977">
    <property type="entry name" value="HTH_TETR_2"/>
    <property type="match status" value="1"/>
</dbReference>
<keyword evidence="4" id="KW-0804">Transcription</keyword>
<keyword evidence="8" id="KW-1185">Reference proteome</keyword>
<dbReference type="InterPro" id="IPR009057">
    <property type="entry name" value="Homeodomain-like_sf"/>
</dbReference>
<dbReference type="SUPFAM" id="SSF48498">
    <property type="entry name" value="Tetracyclin repressor-like, C-terminal domain"/>
    <property type="match status" value="1"/>
</dbReference>
<dbReference type="InterPro" id="IPR001647">
    <property type="entry name" value="HTH_TetR"/>
</dbReference>
<dbReference type="Pfam" id="PF00440">
    <property type="entry name" value="TetR_N"/>
    <property type="match status" value="1"/>
</dbReference>
<evidence type="ECO:0000256" key="2">
    <source>
        <dbReference type="ARBA" id="ARBA00023015"/>
    </source>
</evidence>
<dbReference type="GO" id="GO:0045892">
    <property type="term" value="P:negative regulation of DNA-templated transcription"/>
    <property type="evidence" value="ECO:0007669"/>
    <property type="project" value="UniProtKB-ARBA"/>
</dbReference>
<feature type="DNA-binding region" description="H-T-H motif" evidence="5">
    <location>
        <begin position="51"/>
        <end position="70"/>
    </location>
</feature>
<evidence type="ECO:0000313" key="7">
    <source>
        <dbReference type="EMBL" id="SDU81672.1"/>
    </source>
</evidence>
<evidence type="ECO:0000256" key="1">
    <source>
        <dbReference type="ARBA" id="ARBA00022491"/>
    </source>
</evidence>
<dbReference type="SUPFAM" id="SSF46689">
    <property type="entry name" value="Homeodomain-like"/>
    <property type="match status" value="1"/>
</dbReference>
<dbReference type="FunFam" id="1.10.10.60:FF:000141">
    <property type="entry name" value="TetR family transcriptional regulator"/>
    <property type="match status" value="1"/>
</dbReference>
<evidence type="ECO:0000256" key="3">
    <source>
        <dbReference type="ARBA" id="ARBA00023125"/>
    </source>
</evidence>
<evidence type="ECO:0000256" key="4">
    <source>
        <dbReference type="ARBA" id="ARBA00023163"/>
    </source>
</evidence>
<dbReference type="PANTHER" id="PTHR30055:SF223">
    <property type="entry name" value="HTH-TYPE TRANSCRIPTIONAL REGULATOR UIDR"/>
    <property type="match status" value="1"/>
</dbReference>
<dbReference type="InterPro" id="IPR036271">
    <property type="entry name" value="Tet_transcr_reg_TetR-rel_C_sf"/>
</dbReference>
<dbReference type="AlphaFoldDB" id="A0A1H2LLE8"/>
<reference evidence="8" key="1">
    <citation type="submission" date="2016-10" db="EMBL/GenBank/DDBJ databases">
        <authorList>
            <person name="Varghese N."/>
            <person name="Submissions S."/>
        </authorList>
    </citation>
    <scope>NUCLEOTIDE SEQUENCE [LARGE SCALE GENOMIC DNA]</scope>
    <source>
        <strain evidence="8">DSM 45079</strain>
    </source>
</reference>
<dbReference type="EMBL" id="LT629791">
    <property type="protein sequence ID" value="SDU81672.1"/>
    <property type="molecule type" value="Genomic_DNA"/>
</dbReference>
<protein>
    <submittedName>
        <fullName evidence="7">DNA-binding transcriptional regulator, AcrR family</fullName>
    </submittedName>
</protein>
<keyword evidence="3 5" id="KW-0238">DNA-binding</keyword>
<dbReference type="InterPro" id="IPR039538">
    <property type="entry name" value="BetI_C"/>
</dbReference>
<evidence type="ECO:0000256" key="5">
    <source>
        <dbReference type="PROSITE-ProRule" id="PRU00335"/>
    </source>
</evidence>
<feature type="domain" description="HTH tetR-type" evidence="6">
    <location>
        <begin position="28"/>
        <end position="88"/>
    </location>
</feature>
<keyword evidence="2" id="KW-0805">Transcription regulation</keyword>
<evidence type="ECO:0000313" key="8">
    <source>
        <dbReference type="Proteomes" id="UP000182977"/>
    </source>
</evidence>
<dbReference type="GO" id="GO:0000976">
    <property type="term" value="F:transcription cis-regulatory region binding"/>
    <property type="evidence" value="ECO:0007669"/>
    <property type="project" value="TreeGrafter"/>
</dbReference>
<evidence type="ECO:0000259" key="6">
    <source>
        <dbReference type="PROSITE" id="PS50977"/>
    </source>
</evidence>
<dbReference type="Pfam" id="PF13977">
    <property type="entry name" value="TetR_C_6"/>
    <property type="match status" value="1"/>
</dbReference>
<gene>
    <name evidence="7" type="ORF">SAMN04488563_6350</name>
</gene>
<name>A0A1H2LLE8_9ACTN</name>
<keyword evidence="1" id="KW-0678">Repressor</keyword>
<dbReference type="InterPro" id="IPR050109">
    <property type="entry name" value="HTH-type_TetR-like_transc_reg"/>
</dbReference>
<proteinExistence type="predicted"/>
<sequence>MPTTRPRVKNDRSFYDEFVPRVSEAHLAARRQQILEAAWRCFSRQGFHATSMQDVFAESGMSAGAVYRYFPSKADLVRTTAEGIAGIAEDAFQELLAEDPVPRPDESLRRVLLHVTQLTTSHELDRTKIALHVWSEAVRDPEIRGIVTIVADRIADRWAQLAQRWRDAGYLPADADTRQVARTMYGVMIGFVAQRHMIGLGIDDYLDGFAALTRPPVLSR</sequence>
<dbReference type="Gene3D" id="1.10.357.10">
    <property type="entry name" value="Tetracycline Repressor, domain 2"/>
    <property type="match status" value="1"/>
</dbReference>
<dbReference type="PRINTS" id="PR00455">
    <property type="entry name" value="HTHTETR"/>
</dbReference>
<dbReference type="PANTHER" id="PTHR30055">
    <property type="entry name" value="HTH-TYPE TRANSCRIPTIONAL REGULATOR RUTR"/>
    <property type="match status" value="1"/>
</dbReference>